<reference evidence="2" key="3">
    <citation type="submission" date="2020-12" db="UniProtKB">
        <authorList>
            <consortium name="EnsemblPlants"/>
        </authorList>
    </citation>
    <scope>IDENTIFICATION</scope>
</reference>
<dbReference type="EMBL" id="ABEU02000001">
    <property type="protein sequence ID" value="PNR62617.1"/>
    <property type="molecule type" value="Genomic_DNA"/>
</dbReference>
<reference evidence="1 3" key="1">
    <citation type="journal article" date="2008" name="Science">
        <title>The Physcomitrella genome reveals evolutionary insights into the conquest of land by plants.</title>
        <authorList>
            <person name="Rensing S."/>
            <person name="Lang D."/>
            <person name="Zimmer A."/>
            <person name="Terry A."/>
            <person name="Salamov A."/>
            <person name="Shapiro H."/>
            <person name="Nishiyama T."/>
            <person name="Perroud P.-F."/>
            <person name="Lindquist E."/>
            <person name="Kamisugi Y."/>
            <person name="Tanahashi T."/>
            <person name="Sakakibara K."/>
            <person name="Fujita T."/>
            <person name="Oishi K."/>
            <person name="Shin-I T."/>
            <person name="Kuroki Y."/>
            <person name="Toyoda A."/>
            <person name="Suzuki Y."/>
            <person name="Hashimoto A."/>
            <person name="Yamaguchi K."/>
            <person name="Sugano A."/>
            <person name="Kohara Y."/>
            <person name="Fujiyama A."/>
            <person name="Anterola A."/>
            <person name="Aoki S."/>
            <person name="Ashton N."/>
            <person name="Barbazuk W.B."/>
            <person name="Barker E."/>
            <person name="Bennetzen J."/>
            <person name="Bezanilla M."/>
            <person name="Blankenship R."/>
            <person name="Cho S.H."/>
            <person name="Dutcher S."/>
            <person name="Estelle M."/>
            <person name="Fawcett J.A."/>
            <person name="Gundlach H."/>
            <person name="Hanada K."/>
            <person name="Heyl A."/>
            <person name="Hicks K.A."/>
            <person name="Hugh J."/>
            <person name="Lohr M."/>
            <person name="Mayer K."/>
            <person name="Melkozernov A."/>
            <person name="Murata T."/>
            <person name="Nelson D."/>
            <person name="Pils B."/>
            <person name="Prigge M."/>
            <person name="Reiss B."/>
            <person name="Renner T."/>
            <person name="Rombauts S."/>
            <person name="Rushton P."/>
            <person name="Sanderfoot A."/>
            <person name="Schween G."/>
            <person name="Shiu S.-H."/>
            <person name="Stueber K."/>
            <person name="Theodoulou F.L."/>
            <person name="Tu H."/>
            <person name="Van de Peer Y."/>
            <person name="Verrier P.J."/>
            <person name="Waters E."/>
            <person name="Wood A."/>
            <person name="Yang L."/>
            <person name="Cove D."/>
            <person name="Cuming A."/>
            <person name="Hasebe M."/>
            <person name="Lucas S."/>
            <person name="Mishler D.B."/>
            <person name="Reski R."/>
            <person name="Grigoriev I."/>
            <person name="Quatrano R.S."/>
            <person name="Boore J.L."/>
        </authorList>
    </citation>
    <scope>NUCLEOTIDE SEQUENCE [LARGE SCALE GENOMIC DNA]</scope>
    <source>
        <strain evidence="2 3">cv. Gransden 2004</strain>
    </source>
</reference>
<evidence type="ECO:0000313" key="3">
    <source>
        <dbReference type="Proteomes" id="UP000006727"/>
    </source>
</evidence>
<dbReference type="AlphaFoldDB" id="A0A2K1L9A5"/>
<dbReference type="Gramene" id="Pp3c1_23000V3.2">
    <property type="protein sequence ID" value="PAC:32967046.CDS.1"/>
    <property type="gene ID" value="Pp3c1_23000"/>
</dbReference>
<evidence type="ECO:0000313" key="2">
    <source>
        <dbReference type="EnsemblPlants" id="PAC:32967045.CDS.1"/>
    </source>
</evidence>
<name>A0A2K1L9A5_PHYPA</name>
<dbReference type="Proteomes" id="UP000006727">
    <property type="component" value="Chromosome 1"/>
</dbReference>
<reference evidence="1 3" key="2">
    <citation type="journal article" date="2018" name="Plant J.">
        <title>The Physcomitrella patens chromosome-scale assembly reveals moss genome structure and evolution.</title>
        <authorList>
            <person name="Lang D."/>
            <person name="Ullrich K.K."/>
            <person name="Murat F."/>
            <person name="Fuchs J."/>
            <person name="Jenkins J."/>
            <person name="Haas F.B."/>
            <person name="Piednoel M."/>
            <person name="Gundlach H."/>
            <person name="Van Bel M."/>
            <person name="Meyberg R."/>
            <person name="Vives C."/>
            <person name="Morata J."/>
            <person name="Symeonidi A."/>
            <person name="Hiss M."/>
            <person name="Muchero W."/>
            <person name="Kamisugi Y."/>
            <person name="Saleh O."/>
            <person name="Blanc G."/>
            <person name="Decker E.L."/>
            <person name="van Gessel N."/>
            <person name="Grimwood J."/>
            <person name="Hayes R.D."/>
            <person name="Graham S.W."/>
            <person name="Gunter L.E."/>
            <person name="McDaniel S.F."/>
            <person name="Hoernstein S.N.W."/>
            <person name="Larsson A."/>
            <person name="Li F.W."/>
            <person name="Perroud P.F."/>
            <person name="Phillips J."/>
            <person name="Ranjan P."/>
            <person name="Rokshar D.S."/>
            <person name="Rothfels C.J."/>
            <person name="Schneider L."/>
            <person name="Shu S."/>
            <person name="Stevenson D.W."/>
            <person name="Thummler F."/>
            <person name="Tillich M."/>
            <person name="Villarreal Aguilar J.C."/>
            <person name="Widiez T."/>
            <person name="Wong G.K."/>
            <person name="Wymore A."/>
            <person name="Zhang Y."/>
            <person name="Zimmer A.D."/>
            <person name="Quatrano R.S."/>
            <person name="Mayer K.F.X."/>
            <person name="Goodstein D."/>
            <person name="Casacuberta J.M."/>
            <person name="Vandepoele K."/>
            <person name="Reski R."/>
            <person name="Cuming A.C."/>
            <person name="Tuskan G.A."/>
            <person name="Maumus F."/>
            <person name="Salse J."/>
            <person name="Schmutz J."/>
            <person name="Rensing S.A."/>
        </authorList>
    </citation>
    <scope>NUCLEOTIDE SEQUENCE [LARGE SCALE GENOMIC DNA]</scope>
    <source>
        <strain evidence="2 3">cv. Gransden 2004</strain>
    </source>
</reference>
<sequence>MRICIGHESIRERTRTSALLISILKSSPTLHFISLSGSEAGVSGIRAEDIVFVAFWVFTQHRRRHDLCCGSLECMKARCFDMRRNSKIKLLAEIWSQCVPNRVELIECRLQVHDTLSTFLHT</sequence>
<organism evidence="1">
    <name type="scientific">Physcomitrium patens</name>
    <name type="common">Spreading-leaved earth moss</name>
    <name type="synonym">Physcomitrella patens</name>
    <dbReference type="NCBI Taxonomy" id="3218"/>
    <lineage>
        <taxon>Eukaryota</taxon>
        <taxon>Viridiplantae</taxon>
        <taxon>Streptophyta</taxon>
        <taxon>Embryophyta</taxon>
        <taxon>Bryophyta</taxon>
        <taxon>Bryophytina</taxon>
        <taxon>Bryopsida</taxon>
        <taxon>Funariidae</taxon>
        <taxon>Funariales</taxon>
        <taxon>Funariaceae</taxon>
        <taxon>Physcomitrium</taxon>
    </lineage>
</organism>
<proteinExistence type="predicted"/>
<dbReference type="InParanoid" id="A0A2K1L9A5"/>
<gene>
    <name evidence="1" type="ORF">PHYPA_001041</name>
</gene>
<accession>A0A2K1L9A5</accession>
<protein>
    <submittedName>
        <fullName evidence="1 2">Uncharacterized protein</fullName>
    </submittedName>
</protein>
<dbReference type="PaxDb" id="3218-PP1S59_267V6.1"/>
<dbReference type="Gramene" id="Pp3c1_23000V3.1">
    <property type="protein sequence ID" value="PAC:32967045.CDS.1"/>
    <property type="gene ID" value="Pp3c1_23000"/>
</dbReference>
<dbReference type="EnsemblPlants" id="Pp3c1_23000V3.2">
    <property type="protein sequence ID" value="PAC:32967046.CDS.1"/>
    <property type="gene ID" value="Pp3c1_23000"/>
</dbReference>
<evidence type="ECO:0000313" key="1">
    <source>
        <dbReference type="EMBL" id="PNR62617.1"/>
    </source>
</evidence>
<keyword evidence="3" id="KW-1185">Reference proteome</keyword>
<dbReference type="EnsemblPlants" id="Pp3c1_23000V3.1">
    <property type="protein sequence ID" value="PAC:32967045.CDS.1"/>
    <property type="gene ID" value="Pp3c1_23000"/>
</dbReference>